<dbReference type="Proteomes" id="UP000789595">
    <property type="component" value="Unassembled WGS sequence"/>
</dbReference>
<keyword evidence="3" id="KW-1185">Reference proteome</keyword>
<accession>A0A8J2WZN4</accession>
<feature type="region of interest" description="Disordered" evidence="1">
    <location>
        <begin position="333"/>
        <end position="370"/>
    </location>
</feature>
<dbReference type="AlphaFoldDB" id="A0A8J2WZN4"/>
<evidence type="ECO:0000256" key="1">
    <source>
        <dbReference type="SAM" id="MobiDB-lite"/>
    </source>
</evidence>
<protein>
    <recommendedName>
        <fullName evidence="4">SHOCT domain-containing protein</fullName>
    </recommendedName>
</protein>
<evidence type="ECO:0000313" key="2">
    <source>
        <dbReference type="EMBL" id="CAH0368276.1"/>
    </source>
</evidence>
<proteinExistence type="predicted"/>
<name>A0A8J2WZN4_9STRA</name>
<comment type="caution">
    <text evidence="2">The sequence shown here is derived from an EMBL/GenBank/DDBJ whole genome shotgun (WGS) entry which is preliminary data.</text>
</comment>
<sequence>MEPERVQALRDTKALYDEGILDEAEYKAKKKELLAAPPAKALDDCAFVAPKKTEQIFEPSTAFERRKGLGARRGWDARITRDPEDACEIAELVNKAYAADFGSGGFREGTTLITTKDVESDFNDPAVSWLVVEAISDEALLACVRTRFVGGRESGNRLAVFDCLASSKTSGDAGAAALNTAESAARAHGCCACNVEVPTPRISDRKTLEAAGYAAVGPALKLPGSSTTYATLQKKLGEAPPPPPPPKRKLGVTSSSEQFVARPPAEGVEAQLELCSALQGLGKLLDGGGDDASTKKKNPDDAKLEGLVGDLIGALKTDAGKRDFDRLAAAQNNDESDLAAKSPFPGFVARPPGERKSFSGRGPASVEVNEPRAFVELLASDSRFTRGKE</sequence>
<gene>
    <name evidence="2" type="ORF">PECAL_2P13350</name>
</gene>
<dbReference type="Gene3D" id="3.40.630.30">
    <property type="match status" value="1"/>
</dbReference>
<reference evidence="2" key="1">
    <citation type="submission" date="2021-11" db="EMBL/GenBank/DDBJ databases">
        <authorList>
            <consortium name="Genoscope - CEA"/>
            <person name="William W."/>
        </authorList>
    </citation>
    <scope>NUCLEOTIDE SEQUENCE</scope>
</reference>
<evidence type="ECO:0000313" key="3">
    <source>
        <dbReference type="Proteomes" id="UP000789595"/>
    </source>
</evidence>
<organism evidence="2 3">
    <name type="scientific">Pelagomonas calceolata</name>
    <dbReference type="NCBI Taxonomy" id="35677"/>
    <lineage>
        <taxon>Eukaryota</taxon>
        <taxon>Sar</taxon>
        <taxon>Stramenopiles</taxon>
        <taxon>Ochrophyta</taxon>
        <taxon>Pelagophyceae</taxon>
        <taxon>Pelagomonadales</taxon>
        <taxon>Pelagomonadaceae</taxon>
        <taxon>Pelagomonas</taxon>
    </lineage>
</organism>
<dbReference type="EMBL" id="CAKKNE010000002">
    <property type="protein sequence ID" value="CAH0368276.1"/>
    <property type="molecule type" value="Genomic_DNA"/>
</dbReference>
<feature type="region of interest" description="Disordered" evidence="1">
    <location>
        <begin position="234"/>
        <end position="255"/>
    </location>
</feature>
<evidence type="ECO:0008006" key="4">
    <source>
        <dbReference type="Google" id="ProtNLM"/>
    </source>
</evidence>
<dbReference type="InterPro" id="IPR016181">
    <property type="entry name" value="Acyl_CoA_acyltransferase"/>
</dbReference>
<dbReference type="SUPFAM" id="SSF55729">
    <property type="entry name" value="Acyl-CoA N-acyltransferases (Nat)"/>
    <property type="match status" value="1"/>
</dbReference>